<evidence type="ECO:0000313" key="8">
    <source>
        <dbReference type="Proteomes" id="UP000254920"/>
    </source>
</evidence>
<dbReference type="InterPro" id="IPR006145">
    <property type="entry name" value="PsdUridine_synth_RsuA/RluA"/>
</dbReference>
<dbReference type="InterPro" id="IPR020103">
    <property type="entry name" value="PsdUridine_synth_cat_dom_sf"/>
</dbReference>
<keyword evidence="8" id="KW-1185">Reference proteome</keyword>
<protein>
    <recommendedName>
        <fullName evidence="4">RNA pseudouridylate synthase</fullName>
    </recommendedName>
    <alternativeName>
        <fullName evidence="5">RNA-uridine isomerase</fullName>
    </alternativeName>
</protein>
<sequence length="301" mass="34767">MPYKKIKIDEVKNLKAYEVLIKNGFSKAKSQQLIDKGRVFCDDKLIKIKNEILNGKIFLIDYECNPKGLKPIFENSNFAVFDKPSGVLSHPNGRNSSYNLYDEIWHLYGKSACVAHRLDKETSGLILVCKNLNISREFKTMFESRAVKKEYIALAKGKIESEFIVDEPITKSDESSEVKIRMCIDENGKNAITKFIPLEFYHNINATLIKAIPLTGRQHQIRLHLFHVKHKILGEPLYGLETKIVEDIMDEKLSTNERIKFCGAKRLCLHASKLEFNYKNEKFEIKTDIDFKKEFLNSLSL</sequence>
<evidence type="ECO:0000256" key="5">
    <source>
        <dbReference type="ARBA" id="ARBA00033164"/>
    </source>
</evidence>
<evidence type="ECO:0000313" key="7">
    <source>
        <dbReference type="EMBL" id="SUX10926.1"/>
    </source>
</evidence>
<dbReference type="EMBL" id="UFVD01000001">
    <property type="protein sequence ID" value="SUX10926.1"/>
    <property type="molecule type" value="Genomic_DNA"/>
</dbReference>
<dbReference type="GeneID" id="93091556"/>
<feature type="domain" description="Pseudouridine synthase RsuA/RluA-like" evidence="6">
    <location>
        <begin position="77"/>
        <end position="225"/>
    </location>
</feature>
<dbReference type="Pfam" id="PF00849">
    <property type="entry name" value="PseudoU_synth_2"/>
    <property type="match status" value="1"/>
</dbReference>
<dbReference type="InterPro" id="IPR006224">
    <property type="entry name" value="PsdUridine_synth_RluA-like_CS"/>
</dbReference>
<dbReference type="InterPro" id="IPR050188">
    <property type="entry name" value="RluA_PseudoU_synthase"/>
</dbReference>
<dbReference type="GO" id="GO:0000455">
    <property type="term" value="P:enzyme-directed rRNA pseudouridine synthesis"/>
    <property type="evidence" value="ECO:0007669"/>
    <property type="project" value="TreeGrafter"/>
</dbReference>
<proteinExistence type="inferred from homology"/>
<gene>
    <name evidence="7" type="primary">rluD_2</name>
    <name evidence="7" type="ORF">NCTC12475_01138</name>
</gene>
<dbReference type="SUPFAM" id="SSF55120">
    <property type="entry name" value="Pseudouridine synthase"/>
    <property type="match status" value="1"/>
</dbReference>
<dbReference type="GO" id="GO:0009982">
    <property type="term" value="F:pseudouridine synthase activity"/>
    <property type="evidence" value="ECO:0007669"/>
    <property type="project" value="InterPro"/>
</dbReference>
<dbReference type="PANTHER" id="PTHR21600">
    <property type="entry name" value="MITOCHONDRIAL RNA PSEUDOURIDINE SYNTHASE"/>
    <property type="match status" value="1"/>
</dbReference>
<organism evidence="7 8">
    <name type="scientific">Campylobacter sputorum subsp. sputorum</name>
    <dbReference type="NCBI Taxonomy" id="32024"/>
    <lineage>
        <taxon>Bacteria</taxon>
        <taxon>Pseudomonadati</taxon>
        <taxon>Campylobacterota</taxon>
        <taxon>Epsilonproteobacteria</taxon>
        <taxon>Campylobacterales</taxon>
        <taxon>Campylobacteraceae</taxon>
        <taxon>Campylobacter</taxon>
    </lineage>
</organism>
<dbReference type="PANTHER" id="PTHR21600:SF44">
    <property type="entry name" value="RIBOSOMAL LARGE SUBUNIT PSEUDOURIDINE SYNTHASE D"/>
    <property type="match status" value="1"/>
</dbReference>
<dbReference type="RefSeq" id="WP_089183267.1">
    <property type="nucleotide sequence ID" value="NZ_CP043427.1"/>
</dbReference>
<dbReference type="CDD" id="cd02869">
    <property type="entry name" value="PseudoU_synth_RluA_like"/>
    <property type="match status" value="1"/>
</dbReference>
<evidence type="ECO:0000259" key="6">
    <source>
        <dbReference type="Pfam" id="PF00849"/>
    </source>
</evidence>
<dbReference type="GO" id="GO:0140098">
    <property type="term" value="F:catalytic activity, acting on RNA"/>
    <property type="evidence" value="ECO:0007669"/>
    <property type="project" value="UniProtKB-ARBA"/>
</dbReference>
<comment type="catalytic activity">
    <reaction evidence="1">
        <text>a uridine in RNA = a pseudouridine in RNA</text>
        <dbReference type="Rhea" id="RHEA:48348"/>
        <dbReference type="Rhea" id="RHEA-COMP:12068"/>
        <dbReference type="Rhea" id="RHEA-COMP:12069"/>
        <dbReference type="ChEBI" id="CHEBI:65314"/>
        <dbReference type="ChEBI" id="CHEBI:65315"/>
    </reaction>
</comment>
<evidence type="ECO:0000256" key="1">
    <source>
        <dbReference type="ARBA" id="ARBA00000073"/>
    </source>
</evidence>
<accession>A0A381DJT6</accession>
<evidence type="ECO:0000256" key="3">
    <source>
        <dbReference type="ARBA" id="ARBA00023235"/>
    </source>
</evidence>
<name>A0A381DJT6_9BACT</name>
<evidence type="ECO:0000256" key="4">
    <source>
        <dbReference type="ARBA" id="ARBA00031870"/>
    </source>
</evidence>
<dbReference type="PROSITE" id="PS01129">
    <property type="entry name" value="PSI_RLU"/>
    <property type="match status" value="1"/>
</dbReference>
<dbReference type="STRING" id="32024.GCA_000788295_01414"/>
<dbReference type="OrthoDB" id="128480at2"/>
<dbReference type="AlphaFoldDB" id="A0A381DJT6"/>
<dbReference type="GO" id="GO:0003723">
    <property type="term" value="F:RNA binding"/>
    <property type="evidence" value="ECO:0007669"/>
    <property type="project" value="InterPro"/>
</dbReference>
<comment type="similarity">
    <text evidence="2">Belongs to the pseudouridine synthase RluA family.</text>
</comment>
<evidence type="ECO:0000256" key="2">
    <source>
        <dbReference type="ARBA" id="ARBA00010876"/>
    </source>
</evidence>
<reference evidence="7 8" key="1">
    <citation type="submission" date="2018-06" db="EMBL/GenBank/DDBJ databases">
        <authorList>
            <consortium name="Pathogen Informatics"/>
            <person name="Doyle S."/>
        </authorList>
    </citation>
    <scope>NUCLEOTIDE SEQUENCE [LARGE SCALE GENOMIC DNA]</scope>
    <source>
        <strain evidence="7 8">NCTC12475</strain>
    </source>
</reference>
<keyword evidence="3 7" id="KW-0413">Isomerase</keyword>
<dbReference type="Gene3D" id="3.30.2350.10">
    <property type="entry name" value="Pseudouridine synthase"/>
    <property type="match status" value="1"/>
</dbReference>
<dbReference type="Proteomes" id="UP000254920">
    <property type="component" value="Unassembled WGS sequence"/>
</dbReference>